<dbReference type="CDD" id="cd02966">
    <property type="entry name" value="TlpA_like_family"/>
    <property type="match status" value="1"/>
</dbReference>
<keyword evidence="2" id="KW-0201">Cytochrome c-type biogenesis</keyword>
<evidence type="ECO:0000256" key="4">
    <source>
        <dbReference type="ARBA" id="ARBA00023157"/>
    </source>
</evidence>
<sequence>MIKSKVMRWMGAGGGVLLAAGLMLGSGALVKSAEAGPQVSSRQGATAPDFALTDFQGKQQSVSQFKGKPVVVNFWASWCGPCREEMPELARAADHWQGKAAFLGVNLTERDSVPVAASFLEKYKVAYPNVQDDKGQAADLYDIFVIPTTVVIDKNGQVAARIQGPVSEKQLDQLLQKLL</sequence>
<dbReference type="PROSITE" id="PS00194">
    <property type="entry name" value="THIOREDOXIN_1"/>
    <property type="match status" value="1"/>
</dbReference>
<dbReference type="PROSITE" id="PS51352">
    <property type="entry name" value="THIOREDOXIN_2"/>
    <property type="match status" value="1"/>
</dbReference>
<organism evidence="7 8">
    <name type="scientific">Tumebacillus lacus</name>
    <dbReference type="NCBI Taxonomy" id="2995335"/>
    <lineage>
        <taxon>Bacteria</taxon>
        <taxon>Bacillati</taxon>
        <taxon>Bacillota</taxon>
        <taxon>Bacilli</taxon>
        <taxon>Bacillales</taxon>
        <taxon>Alicyclobacillaceae</taxon>
        <taxon>Tumebacillus</taxon>
    </lineage>
</organism>
<dbReference type="InterPro" id="IPR050553">
    <property type="entry name" value="Thioredoxin_ResA/DsbE_sf"/>
</dbReference>
<evidence type="ECO:0000256" key="5">
    <source>
        <dbReference type="ARBA" id="ARBA00023284"/>
    </source>
</evidence>
<dbReference type="Gene3D" id="3.40.30.10">
    <property type="entry name" value="Glutaredoxin"/>
    <property type="match status" value="1"/>
</dbReference>
<keyword evidence="8" id="KW-1185">Reference proteome</keyword>
<dbReference type="PANTHER" id="PTHR42852">
    <property type="entry name" value="THIOL:DISULFIDE INTERCHANGE PROTEIN DSBE"/>
    <property type="match status" value="1"/>
</dbReference>
<keyword evidence="5" id="KW-0676">Redox-active center</keyword>
<dbReference type="InterPro" id="IPR000866">
    <property type="entry name" value="AhpC/TSA"/>
</dbReference>
<dbReference type="InterPro" id="IPR017937">
    <property type="entry name" value="Thioredoxin_CS"/>
</dbReference>
<dbReference type="Proteomes" id="UP001208017">
    <property type="component" value="Unassembled WGS sequence"/>
</dbReference>
<protein>
    <submittedName>
        <fullName evidence="7">TlpA disulfide reductase family protein</fullName>
    </submittedName>
</protein>
<dbReference type="EMBL" id="JAPMLT010000001">
    <property type="protein sequence ID" value="MCX7569104.1"/>
    <property type="molecule type" value="Genomic_DNA"/>
</dbReference>
<reference evidence="7 8" key="1">
    <citation type="submission" date="2022-11" db="EMBL/GenBank/DDBJ databases">
        <title>Study of microbial diversity in lake waters.</title>
        <authorList>
            <person name="Zhang J."/>
        </authorList>
    </citation>
    <scope>NUCLEOTIDE SEQUENCE [LARGE SCALE GENOMIC DNA]</scope>
    <source>
        <strain evidence="7 8">DT12</strain>
    </source>
</reference>
<accession>A0ABT3X2Z5</accession>
<dbReference type="PANTHER" id="PTHR42852:SF6">
    <property type="entry name" value="THIOL:DISULFIDE INTERCHANGE PROTEIN DSBE"/>
    <property type="match status" value="1"/>
</dbReference>
<name>A0ABT3X2Z5_9BACL</name>
<dbReference type="RefSeq" id="WP_267150326.1">
    <property type="nucleotide sequence ID" value="NZ_JAPMLT010000001.1"/>
</dbReference>
<evidence type="ECO:0000256" key="2">
    <source>
        <dbReference type="ARBA" id="ARBA00022748"/>
    </source>
</evidence>
<feature type="domain" description="Thioredoxin" evidence="6">
    <location>
        <begin position="41"/>
        <end position="179"/>
    </location>
</feature>
<comment type="caution">
    <text evidence="7">The sequence shown here is derived from an EMBL/GenBank/DDBJ whole genome shotgun (WGS) entry which is preliminary data.</text>
</comment>
<evidence type="ECO:0000256" key="3">
    <source>
        <dbReference type="ARBA" id="ARBA00022968"/>
    </source>
</evidence>
<keyword evidence="4" id="KW-1015">Disulfide bond</keyword>
<evidence type="ECO:0000313" key="8">
    <source>
        <dbReference type="Proteomes" id="UP001208017"/>
    </source>
</evidence>
<dbReference type="InterPro" id="IPR013766">
    <property type="entry name" value="Thioredoxin_domain"/>
</dbReference>
<dbReference type="Pfam" id="PF00578">
    <property type="entry name" value="AhpC-TSA"/>
    <property type="match status" value="1"/>
</dbReference>
<proteinExistence type="predicted"/>
<comment type="subcellular location">
    <subcellularLocation>
        <location evidence="1">Cell envelope</location>
    </subcellularLocation>
</comment>
<dbReference type="InterPro" id="IPR036249">
    <property type="entry name" value="Thioredoxin-like_sf"/>
</dbReference>
<evidence type="ECO:0000313" key="7">
    <source>
        <dbReference type="EMBL" id="MCX7569104.1"/>
    </source>
</evidence>
<dbReference type="SUPFAM" id="SSF52833">
    <property type="entry name" value="Thioredoxin-like"/>
    <property type="match status" value="1"/>
</dbReference>
<gene>
    <name evidence="7" type="ORF">OS242_03880</name>
</gene>
<keyword evidence="3" id="KW-0735">Signal-anchor</keyword>
<evidence type="ECO:0000256" key="1">
    <source>
        <dbReference type="ARBA" id="ARBA00004196"/>
    </source>
</evidence>
<keyword evidence="3" id="KW-0812">Transmembrane</keyword>
<evidence type="ECO:0000259" key="6">
    <source>
        <dbReference type="PROSITE" id="PS51352"/>
    </source>
</evidence>